<evidence type="ECO:0000313" key="1">
    <source>
        <dbReference type="EMBL" id="GIX90954.1"/>
    </source>
</evidence>
<sequence length="261" mass="29818">MFSVTVQFKTFLPQNTVRLALPSLSQYGIPRAKSYRPSLPLTLLGTSQKRKKNPNGIISERGKSSITKDAFLITLFGMRNQSGRVVSPLLNNKGKNEQPPSKKWKGVQSGCGCPDDYFRWFHTGSTSLRFSGAETLFEKNAKCKMLFFMKFKKFLPQDTVRLSSSFSFSVWDPLSKIISPIITSHPLSDKPEKKKRKALMESFRSKENHQFSKDAFLITLFGMRNQSDRVVSPLLYNKGKNKAATWVERGAIWMWMSRRLS</sequence>
<proteinExistence type="predicted"/>
<comment type="caution">
    <text evidence="1">The sequence shown here is derived from an EMBL/GenBank/DDBJ whole genome shotgun (WGS) entry which is preliminary data.</text>
</comment>
<dbReference type="AlphaFoldDB" id="A0AAV4P1N2"/>
<evidence type="ECO:0000313" key="2">
    <source>
        <dbReference type="Proteomes" id="UP001054837"/>
    </source>
</evidence>
<dbReference type="Proteomes" id="UP001054837">
    <property type="component" value="Unassembled WGS sequence"/>
</dbReference>
<gene>
    <name evidence="1" type="ORF">CDAR_177531</name>
</gene>
<protein>
    <submittedName>
        <fullName evidence="1">Uncharacterized protein</fullName>
    </submittedName>
</protein>
<organism evidence="1 2">
    <name type="scientific">Caerostris darwini</name>
    <dbReference type="NCBI Taxonomy" id="1538125"/>
    <lineage>
        <taxon>Eukaryota</taxon>
        <taxon>Metazoa</taxon>
        <taxon>Ecdysozoa</taxon>
        <taxon>Arthropoda</taxon>
        <taxon>Chelicerata</taxon>
        <taxon>Arachnida</taxon>
        <taxon>Araneae</taxon>
        <taxon>Araneomorphae</taxon>
        <taxon>Entelegynae</taxon>
        <taxon>Araneoidea</taxon>
        <taxon>Araneidae</taxon>
        <taxon>Caerostris</taxon>
    </lineage>
</organism>
<name>A0AAV4P1N2_9ARAC</name>
<keyword evidence="2" id="KW-1185">Reference proteome</keyword>
<accession>A0AAV4P1N2</accession>
<dbReference type="EMBL" id="BPLQ01002278">
    <property type="protein sequence ID" value="GIX90954.1"/>
    <property type="molecule type" value="Genomic_DNA"/>
</dbReference>
<reference evidence="1 2" key="1">
    <citation type="submission" date="2021-06" db="EMBL/GenBank/DDBJ databases">
        <title>Caerostris darwini draft genome.</title>
        <authorList>
            <person name="Kono N."/>
            <person name="Arakawa K."/>
        </authorList>
    </citation>
    <scope>NUCLEOTIDE SEQUENCE [LARGE SCALE GENOMIC DNA]</scope>
</reference>